<dbReference type="EMBL" id="CAJPEV010001483">
    <property type="protein sequence ID" value="CAG0892906.1"/>
    <property type="molecule type" value="Genomic_DNA"/>
</dbReference>
<feature type="domain" description="CARD" evidence="1">
    <location>
        <begin position="198"/>
        <end position="284"/>
    </location>
</feature>
<proteinExistence type="predicted"/>
<evidence type="ECO:0000259" key="1">
    <source>
        <dbReference type="PROSITE" id="PS50209"/>
    </source>
</evidence>
<dbReference type="EMBL" id="LR901000">
    <property type="protein sequence ID" value="CAD7247529.1"/>
    <property type="molecule type" value="Genomic_DNA"/>
</dbReference>
<dbReference type="Proteomes" id="UP000677054">
    <property type="component" value="Unassembled WGS sequence"/>
</dbReference>
<dbReference type="AlphaFoldDB" id="A0A7R8XC12"/>
<evidence type="ECO:0000313" key="3">
    <source>
        <dbReference type="Proteomes" id="UP000677054"/>
    </source>
</evidence>
<organism evidence="2">
    <name type="scientific">Darwinula stevensoni</name>
    <dbReference type="NCBI Taxonomy" id="69355"/>
    <lineage>
        <taxon>Eukaryota</taxon>
        <taxon>Metazoa</taxon>
        <taxon>Ecdysozoa</taxon>
        <taxon>Arthropoda</taxon>
        <taxon>Crustacea</taxon>
        <taxon>Oligostraca</taxon>
        <taxon>Ostracoda</taxon>
        <taxon>Podocopa</taxon>
        <taxon>Podocopida</taxon>
        <taxon>Darwinulocopina</taxon>
        <taxon>Darwinuloidea</taxon>
        <taxon>Darwinulidae</taxon>
        <taxon>Darwinula</taxon>
    </lineage>
</organism>
<dbReference type="Gene3D" id="1.10.533.10">
    <property type="entry name" value="Death Domain, Fas"/>
    <property type="match status" value="1"/>
</dbReference>
<keyword evidence="3" id="KW-1185">Reference proteome</keyword>
<dbReference type="InterPro" id="IPR001315">
    <property type="entry name" value="CARD"/>
</dbReference>
<sequence>MDDEAFTGLRRLQGILKDKKLDFNVEEFLEKMSMHDLIYPRDKRETMAKNRDNERIDAAFVILLQQDPRPTFKKVKQILSEMKMDNVLKKLEAALRVSKTVFDIILGGSNVERFQESNILGAPEPNGSGFTGCKKQFQKLLKTRNVVACIVLLIAVGTYSMDLREFLVSVLAFVSNAESKGEKILSQKQRIENLKWWNIIRANRLVLRDEYNVDGKELLRNLSDKNVFTPPEEKQIRSKDDPRELYDELFEILFHKDGNKYVSIFLNTLTAIGRQDAREFLLTQAKVTSE</sequence>
<accession>A0A7R8XC12</accession>
<dbReference type="PROSITE" id="PS50209">
    <property type="entry name" value="CARD"/>
    <property type="match status" value="1"/>
</dbReference>
<reference evidence="2" key="1">
    <citation type="submission" date="2020-11" db="EMBL/GenBank/DDBJ databases">
        <authorList>
            <person name="Tran Van P."/>
        </authorList>
    </citation>
    <scope>NUCLEOTIDE SEQUENCE</scope>
</reference>
<name>A0A7R8XC12_9CRUS</name>
<gene>
    <name evidence="2" type="ORF">DSTB1V02_LOCUS7360</name>
</gene>
<dbReference type="GO" id="GO:0042981">
    <property type="term" value="P:regulation of apoptotic process"/>
    <property type="evidence" value="ECO:0007669"/>
    <property type="project" value="InterPro"/>
</dbReference>
<protein>
    <recommendedName>
        <fullName evidence="1">CARD domain-containing protein</fullName>
    </recommendedName>
</protein>
<dbReference type="InterPro" id="IPR011029">
    <property type="entry name" value="DEATH-like_dom_sf"/>
</dbReference>
<dbReference type="SUPFAM" id="SSF47986">
    <property type="entry name" value="DEATH domain"/>
    <property type="match status" value="1"/>
</dbReference>
<evidence type="ECO:0000313" key="2">
    <source>
        <dbReference type="EMBL" id="CAD7247529.1"/>
    </source>
</evidence>